<dbReference type="InterPro" id="IPR012476">
    <property type="entry name" value="GLE1"/>
</dbReference>
<dbReference type="GO" id="GO:0031369">
    <property type="term" value="F:translation initiation factor binding"/>
    <property type="evidence" value="ECO:0007669"/>
    <property type="project" value="TreeGrafter"/>
</dbReference>
<evidence type="ECO:0000256" key="6">
    <source>
        <dbReference type="ARBA" id="ARBA00023010"/>
    </source>
</evidence>
<evidence type="ECO:0000256" key="9">
    <source>
        <dbReference type="ARBA" id="ARBA00026227"/>
    </source>
</evidence>
<feature type="compositionally biased region" description="Pro residues" evidence="11">
    <location>
        <begin position="26"/>
        <end position="110"/>
    </location>
</feature>
<dbReference type="PANTHER" id="PTHR12960">
    <property type="entry name" value="GLE-1-RELATED"/>
    <property type="match status" value="1"/>
</dbReference>
<dbReference type="GO" id="GO:0005543">
    <property type="term" value="F:phospholipid binding"/>
    <property type="evidence" value="ECO:0007669"/>
    <property type="project" value="TreeGrafter"/>
</dbReference>
<comment type="similarity">
    <text evidence="2">Belongs to the GLE1 family.</text>
</comment>
<dbReference type="GO" id="GO:0005737">
    <property type="term" value="C:cytoplasm"/>
    <property type="evidence" value="ECO:0007669"/>
    <property type="project" value="TreeGrafter"/>
</dbReference>
<dbReference type="EMBL" id="GIBP01003455">
    <property type="protein sequence ID" value="NDV32424.1"/>
    <property type="molecule type" value="Transcribed_RNA"/>
</dbReference>
<keyword evidence="3" id="KW-0813">Transport</keyword>
<dbReference type="Gene3D" id="1.25.40.510">
    <property type="entry name" value="GLE1-like"/>
    <property type="match status" value="1"/>
</dbReference>
<reference evidence="12" key="1">
    <citation type="journal article" date="2020" name="J. Eukaryot. Microbiol.">
        <title>De novo Sequencing, Assembly and Annotation of the Transcriptome for the Free-Living Testate Amoeba Arcella intermedia.</title>
        <authorList>
            <person name="Ribeiro G.M."/>
            <person name="Porfirio-Sousa A.L."/>
            <person name="Maurer-Alcala X.X."/>
            <person name="Katz L.A."/>
            <person name="Lahr D.J.G."/>
        </authorList>
    </citation>
    <scope>NUCLEOTIDE SEQUENCE</scope>
</reference>
<dbReference type="GO" id="GO:0016973">
    <property type="term" value="P:poly(A)+ mRNA export from nucleus"/>
    <property type="evidence" value="ECO:0007669"/>
    <property type="project" value="InterPro"/>
</dbReference>
<evidence type="ECO:0000256" key="8">
    <source>
        <dbReference type="ARBA" id="ARBA00023242"/>
    </source>
</evidence>
<keyword evidence="7" id="KW-0906">Nuclear pore complex</keyword>
<dbReference type="GO" id="GO:0044614">
    <property type="term" value="C:nuclear pore cytoplasmic filaments"/>
    <property type="evidence" value="ECO:0007669"/>
    <property type="project" value="TreeGrafter"/>
</dbReference>
<dbReference type="Pfam" id="PF07817">
    <property type="entry name" value="GLE1"/>
    <property type="match status" value="1"/>
</dbReference>
<name>A0A6B2L623_9EUKA</name>
<evidence type="ECO:0000256" key="3">
    <source>
        <dbReference type="ARBA" id="ARBA00022448"/>
    </source>
</evidence>
<keyword evidence="6" id="KW-0811">Translocation</keyword>
<sequence>MSSQIHLEDFPQTVESPLPILQLVLPPQPEPQPVLPPVTIPQPDLPPHLEPQPVLQPPVAEPIPQPVLPPHPTPQPVLPPHPTPQPDPQLVVPPQPIPAPQPVVPPPPQVAPPHPVRLLLNSCMELYQRARKTAEECTNSEIAELRKTITGSFNQVTRKRTQIEAKVEILTDLLDSHLRKPKLYQFACFHIADSLRKQMGVNHNAEAVFQYAHVVVLISRKHTAVLDVVFGYFCDICPYVIPEYPKQKGGQSLNDYKMHSLKYQSKLMDDGGYQVEEEEKYSIRMTGIVRLFSSILVLKWRQGRHEEIRSLMWYWLASFLNFVDGENPTLPHVLLSFLEQTGHFLLAEFRGQFVKLMGVVRDFIRVLPPSEPSKIRLDIFLIEFQKTHHIDKPKGIEME</sequence>
<proteinExistence type="inferred from homology"/>
<evidence type="ECO:0000256" key="11">
    <source>
        <dbReference type="SAM" id="MobiDB-lite"/>
    </source>
</evidence>
<accession>A0A6B2L623</accession>
<comment type="subcellular location">
    <subcellularLocation>
        <location evidence="1">Nucleus</location>
        <location evidence="1">Nuclear pore complex</location>
    </subcellularLocation>
</comment>
<evidence type="ECO:0000313" key="12">
    <source>
        <dbReference type="EMBL" id="NDV32424.1"/>
    </source>
</evidence>
<keyword evidence="4" id="KW-0509">mRNA transport</keyword>
<evidence type="ECO:0000256" key="10">
    <source>
        <dbReference type="ARBA" id="ARBA00029983"/>
    </source>
</evidence>
<organism evidence="12">
    <name type="scientific">Arcella intermedia</name>
    <dbReference type="NCBI Taxonomy" id="1963864"/>
    <lineage>
        <taxon>Eukaryota</taxon>
        <taxon>Amoebozoa</taxon>
        <taxon>Tubulinea</taxon>
        <taxon>Elardia</taxon>
        <taxon>Arcellinida</taxon>
        <taxon>Sphaerothecina</taxon>
        <taxon>Arcellidae</taxon>
        <taxon>Arcella</taxon>
    </lineage>
</organism>
<evidence type="ECO:0000256" key="1">
    <source>
        <dbReference type="ARBA" id="ARBA00004567"/>
    </source>
</evidence>
<keyword evidence="5" id="KW-0653">Protein transport</keyword>
<dbReference type="AlphaFoldDB" id="A0A6B2L623"/>
<protein>
    <recommendedName>
        <fullName evidence="9">mRNA export factor GLE1</fullName>
    </recommendedName>
    <alternativeName>
        <fullName evidence="10">Nucleoporin GLE1</fullName>
    </alternativeName>
</protein>
<dbReference type="InterPro" id="IPR038506">
    <property type="entry name" value="GLE1-like_sf"/>
</dbReference>
<dbReference type="GO" id="GO:0000822">
    <property type="term" value="F:inositol hexakisphosphate binding"/>
    <property type="evidence" value="ECO:0007669"/>
    <property type="project" value="TreeGrafter"/>
</dbReference>
<evidence type="ECO:0000256" key="5">
    <source>
        <dbReference type="ARBA" id="ARBA00022927"/>
    </source>
</evidence>
<dbReference type="PANTHER" id="PTHR12960:SF0">
    <property type="entry name" value="MRNA EXPORT FACTOR GLE1"/>
    <property type="match status" value="1"/>
</dbReference>
<keyword evidence="8" id="KW-0539">Nucleus</keyword>
<dbReference type="GO" id="GO:0015031">
    <property type="term" value="P:protein transport"/>
    <property type="evidence" value="ECO:0007669"/>
    <property type="project" value="UniProtKB-KW"/>
</dbReference>
<evidence type="ECO:0000256" key="7">
    <source>
        <dbReference type="ARBA" id="ARBA00023132"/>
    </source>
</evidence>
<feature type="region of interest" description="Disordered" evidence="11">
    <location>
        <begin position="21"/>
        <end position="110"/>
    </location>
</feature>
<evidence type="ECO:0000256" key="4">
    <source>
        <dbReference type="ARBA" id="ARBA00022816"/>
    </source>
</evidence>
<evidence type="ECO:0000256" key="2">
    <source>
        <dbReference type="ARBA" id="ARBA00011056"/>
    </source>
</evidence>